<protein>
    <submittedName>
        <fullName evidence="2">Uncharacterized protein</fullName>
    </submittedName>
</protein>
<reference evidence="2 3" key="1">
    <citation type="journal article" date="2015" name="PeerJ">
        <title>First genomic representation of candidate bacterial phylum KSB3 points to enhanced environmental sensing as a trigger of wastewater bulking.</title>
        <authorList>
            <person name="Sekiguchi Y."/>
            <person name="Ohashi A."/>
            <person name="Parks D.H."/>
            <person name="Yamauchi T."/>
            <person name="Tyson G.W."/>
            <person name="Hugenholtz P."/>
        </authorList>
    </citation>
    <scope>NUCLEOTIDE SEQUENCE [LARGE SCALE GENOMIC DNA]</scope>
</reference>
<keyword evidence="1" id="KW-0472">Membrane</keyword>
<dbReference type="EMBL" id="DF820471">
    <property type="protein sequence ID" value="GAK59912.1"/>
    <property type="molecule type" value="Genomic_DNA"/>
</dbReference>
<dbReference type="Gene3D" id="3.30.1380.10">
    <property type="match status" value="1"/>
</dbReference>
<sequence length="244" mass="28025">MGKSPLLDRIHLRQNIVRWGVNILLVLALYFISLIVLIPGIASIGGRVALPWFATPDLPLRPVNLGYCLLARNYVRPTVRTVLARIARNMSTRYQGTTVIYLDANFPFLNGFPLLPHLSHHDGSKVDLAYFYRNATTKERLNTTPSPIGYWAYEQPQPSEVQPCQGKKSWLRWNFDWLQPLFAYTGVDPERTEVLLKELIAEPEIQKILIEPHLKFRLHSDVPKVRFQGCSAARHDDHIHIQVQ</sequence>
<dbReference type="InterPro" id="IPR009045">
    <property type="entry name" value="Zn_M74/Hedgehog-like"/>
</dbReference>
<dbReference type="HOGENOM" id="CLU_1085664_0_0_0"/>
<gene>
    <name evidence="2" type="ORF">U27_06898</name>
</gene>
<dbReference type="AlphaFoldDB" id="A0A081C5Q7"/>
<feature type="transmembrane region" description="Helical" evidence="1">
    <location>
        <begin position="21"/>
        <end position="42"/>
    </location>
</feature>
<evidence type="ECO:0000256" key="1">
    <source>
        <dbReference type="SAM" id="Phobius"/>
    </source>
</evidence>
<dbReference type="Proteomes" id="UP000030661">
    <property type="component" value="Unassembled WGS sequence"/>
</dbReference>
<evidence type="ECO:0000313" key="3">
    <source>
        <dbReference type="Proteomes" id="UP000030661"/>
    </source>
</evidence>
<name>A0A081C5Q7_VECG1</name>
<evidence type="ECO:0000313" key="2">
    <source>
        <dbReference type="EMBL" id="GAK59912.1"/>
    </source>
</evidence>
<keyword evidence="3" id="KW-1185">Reference proteome</keyword>
<organism evidence="2 3">
    <name type="scientific">Vecturithrix granuli</name>
    <dbReference type="NCBI Taxonomy" id="1499967"/>
    <lineage>
        <taxon>Bacteria</taxon>
        <taxon>Candidatus Moduliflexota</taxon>
        <taxon>Candidatus Vecturitrichia</taxon>
        <taxon>Candidatus Vecturitrichales</taxon>
        <taxon>Candidatus Vecturitrichaceae</taxon>
        <taxon>Candidatus Vecturithrix</taxon>
    </lineage>
</organism>
<accession>A0A081C5Q7</accession>
<proteinExistence type="predicted"/>
<keyword evidence="1" id="KW-0812">Transmembrane</keyword>
<dbReference type="eggNOG" id="ENOG502Z81J">
    <property type="taxonomic scope" value="Bacteria"/>
</dbReference>
<dbReference type="STRING" id="1499967.U27_06898"/>
<keyword evidence="1" id="KW-1133">Transmembrane helix</keyword>